<dbReference type="Pfam" id="PF00078">
    <property type="entry name" value="RVT_1"/>
    <property type="match status" value="1"/>
</dbReference>
<proteinExistence type="predicted"/>
<feature type="chain" id="PRO_5043865160" description="Reverse transcriptase domain-containing protein" evidence="1">
    <location>
        <begin position="20"/>
        <end position="636"/>
    </location>
</feature>
<evidence type="ECO:0000313" key="3">
    <source>
        <dbReference type="EMBL" id="GKV13379.1"/>
    </source>
</evidence>
<evidence type="ECO:0000256" key="1">
    <source>
        <dbReference type="SAM" id="SignalP"/>
    </source>
</evidence>
<dbReference type="PROSITE" id="PS50878">
    <property type="entry name" value="RT_POL"/>
    <property type="match status" value="1"/>
</dbReference>
<organism evidence="3 4">
    <name type="scientific">Rubroshorea leprosula</name>
    <dbReference type="NCBI Taxonomy" id="152421"/>
    <lineage>
        <taxon>Eukaryota</taxon>
        <taxon>Viridiplantae</taxon>
        <taxon>Streptophyta</taxon>
        <taxon>Embryophyta</taxon>
        <taxon>Tracheophyta</taxon>
        <taxon>Spermatophyta</taxon>
        <taxon>Magnoliopsida</taxon>
        <taxon>eudicotyledons</taxon>
        <taxon>Gunneridae</taxon>
        <taxon>Pentapetalae</taxon>
        <taxon>rosids</taxon>
        <taxon>malvids</taxon>
        <taxon>Malvales</taxon>
        <taxon>Dipterocarpaceae</taxon>
        <taxon>Rubroshorea</taxon>
    </lineage>
</organism>
<dbReference type="SUPFAM" id="SSF56672">
    <property type="entry name" value="DNA/RNA polymerases"/>
    <property type="match status" value="1"/>
</dbReference>
<gene>
    <name evidence="3" type="ORF">SLEP1_g24388</name>
</gene>
<feature type="domain" description="Reverse transcriptase" evidence="2">
    <location>
        <begin position="298"/>
        <end position="580"/>
    </location>
</feature>
<feature type="signal peptide" evidence="1">
    <location>
        <begin position="1"/>
        <end position="19"/>
    </location>
</feature>
<reference evidence="3 4" key="1">
    <citation type="journal article" date="2021" name="Commun. Biol.">
        <title>The genome of Shorea leprosula (Dipterocarpaceae) highlights the ecological relevance of drought in aseasonal tropical rainforests.</title>
        <authorList>
            <person name="Ng K.K.S."/>
            <person name="Kobayashi M.J."/>
            <person name="Fawcett J.A."/>
            <person name="Hatakeyama M."/>
            <person name="Paape T."/>
            <person name="Ng C.H."/>
            <person name="Ang C.C."/>
            <person name="Tnah L.H."/>
            <person name="Lee C.T."/>
            <person name="Nishiyama T."/>
            <person name="Sese J."/>
            <person name="O'Brien M.J."/>
            <person name="Copetti D."/>
            <person name="Mohd Noor M.I."/>
            <person name="Ong R.C."/>
            <person name="Putra M."/>
            <person name="Sireger I.Z."/>
            <person name="Indrioko S."/>
            <person name="Kosugi Y."/>
            <person name="Izuno A."/>
            <person name="Isagi Y."/>
            <person name="Lee S.L."/>
            <person name="Shimizu K.K."/>
        </authorList>
    </citation>
    <scope>NUCLEOTIDE SEQUENCE [LARGE SCALE GENOMIC DNA]</scope>
    <source>
        <strain evidence="3">214</strain>
    </source>
</reference>
<name>A0AAV5JPV2_9ROSI</name>
<sequence>MAFSTWAHMLCPSLPVVAAATVTLHDIKGWLQQGFKRTVSDHCPIVVKTTVVDWGPKPFRVLDAWQQHPQFKKAVEDKWKELDEEEYAGYRCKQKLKRLKEFLKGWNKEVFKNMEAQFPSVANRVEQIDLKNELIDLEEEEVDLRKEGFQQLWDILWKREAIWKKKSRSDWVRLGDQNMRYFHKIANGRKAQNSISGLWSNGQWVEDPNMVKDEMVKYFSKMFREDSWNRPKPSNLVFRRISSDQKVWLERPFTVEEIKEGLKSCDGSKAPGPDVYNFNFLKFIWSSVRDDFVVFFREFHQNSRLVKGLNSSFLALIPKKLSPRDLKDFRPISLIGCMYKLLAKVLANRLKDVMPEIISETQSAFVGGRQLVDSVLVLNEVVDEVRKRKQSAFVFKADFQKAYDCVNWSFLDWMLDVFGFGEKWRGWIMECLSTARVSVLVNGSPTREFEMGKGLRQGDPLSPFLFLMVGEALHGLVKKVENEGMLQGVKVGRKGLVVSLLQFADDTVIFGKANKENVLMGSSHVAKLGEKRKISWVKWEVICWSKAKGGLGVPDLRRRNWALLGKWWYRSNGDFREQLLELIQVKSYFWIRNKVNGSVFSLAQWQSNPRECAMELKCYKRYLKLFTKHQQQHPSK</sequence>
<dbReference type="PANTHER" id="PTHR31635:SF196">
    <property type="entry name" value="REVERSE TRANSCRIPTASE DOMAIN-CONTAINING PROTEIN-RELATED"/>
    <property type="match status" value="1"/>
</dbReference>
<dbReference type="AlphaFoldDB" id="A0AAV5JPV2"/>
<evidence type="ECO:0000313" key="4">
    <source>
        <dbReference type="Proteomes" id="UP001054252"/>
    </source>
</evidence>
<accession>A0AAV5JPV2</accession>
<evidence type="ECO:0000259" key="2">
    <source>
        <dbReference type="PROSITE" id="PS50878"/>
    </source>
</evidence>
<dbReference type="CDD" id="cd01650">
    <property type="entry name" value="RT_nLTR_like"/>
    <property type="match status" value="1"/>
</dbReference>
<comment type="caution">
    <text evidence="3">The sequence shown here is derived from an EMBL/GenBank/DDBJ whole genome shotgun (WGS) entry which is preliminary data.</text>
</comment>
<keyword evidence="4" id="KW-1185">Reference proteome</keyword>
<dbReference type="EMBL" id="BPVZ01000038">
    <property type="protein sequence ID" value="GKV13379.1"/>
    <property type="molecule type" value="Genomic_DNA"/>
</dbReference>
<dbReference type="InterPro" id="IPR043502">
    <property type="entry name" value="DNA/RNA_pol_sf"/>
</dbReference>
<dbReference type="Proteomes" id="UP001054252">
    <property type="component" value="Unassembled WGS sequence"/>
</dbReference>
<dbReference type="InterPro" id="IPR000477">
    <property type="entry name" value="RT_dom"/>
</dbReference>
<protein>
    <recommendedName>
        <fullName evidence="2">Reverse transcriptase domain-containing protein</fullName>
    </recommendedName>
</protein>
<keyword evidence="1" id="KW-0732">Signal</keyword>
<dbReference type="PANTHER" id="PTHR31635">
    <property type="entry name" value="REVERSE TRANSCRIPTASE DOMAIN-CONTAINING PROTEIN-RELATED"/>
    <property type="match status" value="1"/>
</dbReference>